<dbReference type="InterPro" id="IPR036013">
    <property type="entry name" value="Band_7/SPFH_dom_sf"/>
</dbReference>
<dbReference type="EMBL" id="RAHX01000001">
    <property type="protein sequence ID" value="RJY09794.1"/>
    <property type="molecule type" value="Genomic_DNA"/>
</dbReference>
<dbReference type="AlphaFoldDB" id="A0A419RVJ8"/>
<name>A0A419RVJ8_9SPHN</name>
<evidence type="ECO:0000259" key="8">
    <source>
        <dbReference type="SMART" id="SM00244"/>
    </source>
</evidence>
<evidence type="ECO:0000256" key="4">
    <source>
        <dbReference type="ARBA" id="ARBA00022989"/>
    </source>
</evidence>
<keyword evidence="5" id="KW-0472">Membrane</keyword>
<evidence type="ECO:0000256" key="5">
    <source>
        <dbReference type="ARBA" id="ARBA00023136"/>
    </source>
</evidence>
<evidence type="ECO:0000256" key="3">
    <source>
        <dbReference type="ARBA" id="ARBA00022692"/>
    </source>
</evidence>
<organism evidence="9 10">
    <name type="scientific">Aurantiacibacter aquimixticola</name>
    <dbReference type="NCBI Taxonomy" id="1958945"/>
    <lineage>
        <taxon>Bacteria</taxon>
        <taxon>Pseudomonadati</taxon>
        <taxon>Pseudomonadota</taxon>
        <taxon>Alphaproteobacteria</taxon>
        <taxon>Sphingomonadales</taxon>
        <taxon>Erythrobacteraceae</taxon>
        <taxon>Aurantiacibacter</taxon>
    </lineage>
</organism>
<comment type="similarity">
    <text evidence="2 6">Belongs to the band 7/mec-2 family. HflC subfamily.</text>
</comment>
<evidence type="ECO:0000313" key="9">
    <source>
        <dbReference type="EMBL" id="RJY09794.1"/>
    </source>
</evidence>
<reference evidence="9 10" key="1">
    <citation type="journal article" date="2017" name="Int. J. Syst. Evol. Microbiol.">
        <title>Erythrobacter aquimixticola sp. nov., isolated from the junction between the ocean and a freshwater spring.</title>
        <authorList>
            <person name="Park S."/>
            <person name="Jung Y.T."/>
            <person name="Choi S.J."/>
            <person name="Yoon J.H."/>
        </authorList>
    </citation>
    <scope>NUCLEOTIDE SEQUENCE [LARGE SCALE GENOMIC DNA]</scope>
    <source>
        <strain evidence="9 10">JSSK-14</strain>
    </source>
</reference>
<dbReference type="OrthoDB" id="9812991at2"/>
<feature type="compositionally biased region" description="Polar residues" evidence="7">
    <location>
        <begin position="256"/>
        <end position="274"/>
    </location>
</feature>
<keyword evidence="3" id="KW-0812">Transmembrane</keyword>
<evidence type="ECO:0000256" key="7">
    <source>
        <dbReference type="SAM" id="MobiDB-lite"/>
    </source>
</evidence>
<dbReference type="InterPro" id="IPR001107">
    <property type="entry name" value="Band_7"/>
</dbReference>
<dbReference type="SMART" id="SM00244">
    <property type="entry name" value="PHB"/>
    <property type="match status" value="1"/>
</dbReference>
<dbReference type="GO" id="GO:0008233">
    <property type="term" value="F:peptidase activity"/>
    <property type="evidence" value="ECO:0007669"/>
    <property type="project" value="UniProtKB-KW"/>
</dbReference>
<evidence type="ECO:0000256" key="1">
    <source>
        <dbReference type="ARBA" id="ARBA00004167"/>
    </source>
</evidence>
<keyword evidence="4" id="KW-1133">Transmembrane helix</keyword>
<proteinExistence type="inferred from homology"/>
<accession>A0A419RVJ8</accession>
<dbReference type="GO" id="GO:0016020">
    <property type="term" value="C:membrane"/>
    <property type="evidence" value="ECO:0007669"/>
    <property type="project" value="UniProtKB-SubCell"/>
</dbReference>
<gene>
    <name evidence="9" type="ORF">D6201_10905</name>
</gene>
<dbReference type="PANTHER" id="PTHR42911:SF1">
    <property type="entry name" value="MODULATOR OF FTSH PROTEASE HFLC"/>
    <property type="match status" value="1"/>
</dbReference>
<protein>
    <recommendedName>
        <fullName evidence="6">Protein HflC</fullName>
    </recommendedName>
</protein>
<comment type="function">
    <text evidence="6">HflC and HflK could regulate a protease.</text>
</comment>
<keyword evidence="9" id="KW-0378">Hydrolase</keyword>
<dbReference type="CDD" id="cd03405">
    <property type="entry name" value="SPFH_HflC"/>
    <property type="match status" value="1"/>
</dbReference>
<sequence>MDTVWQNHKLSIIAVAALLLALLTTVVIVPETHQAVKIRTGEPVSVVNRFDPNEEFGETGAGLTWRLPIVERMQFVDRRILDLDMENETVLSNDQQRLEVNAYARYRIYDPVKFVERVGNEERLEGQLNQILTSVLRQELGRRTFASLLTPERGNAMNNIRDQLDEQARQYGAQVLDVRIKRADLPQGTPLQAAFTRMESERQEEAETIRAGGRRDAQIIRATAEAEAAEIYASAYNQDPGFYDFFRAMQSYRTTFGPAQQGENPENVGNSSVILSPDNDYLRQFRGGR</sequence>
<evidence type="ECO:0000256" key="2">
    <source>
        <dbReference type="ARBA" id="ARBA00007862"/>
    </source>
</evidence>
<comment type="subcellular location">
    <subcellularLocation>
        <location evidence="1">Membrane</location>
        <topology evidence="1">Single-pass membrane protein</topology>
    </subcellularLocation>
</comment>
<dbReference type="RefSeq" id="WP_120048804.1">
    <property type="nucleotide sequence ID" value="NZ_RAHX01000001.1"/>
</dbReference>
<feature type="region of interest" description="Disordered" evidence="7">
    <location>
        <begin position="256"/>
        <end position="275"/>
    </location>
</feature>
<keyword evidence="10" id="KW-1185">Reference proteome</keyword>
<keyword evidence="9" id="KW-0645">Protease</keyword>
<dbReference type="Proteomes" id="UP000285232">
    <property type="component" value="Unassembled WGS sequence"/>
</dbReference>
<dbReference type="GO" id="GO:0006508">
    <property type="term" value="P:proteolysis"/>
    <property type="evidence" value="ECO:0007669"/>
    <property type="project" value="UniProtKB-KW"/>
</dbReference>
<dbReference type="Gene3D" id="3.30.479.30">
    <property type="entry name" value="Band 7 domain"/>
    <property type="match status" value="1"/>
</dbReference>
<dbReference type="SUPFAM" id="SSF117892">
    <property type="entry name" value="Band 7/SPFH domain"/>
    <property type="match status" value="1"/>
</dbReference>
<evidence type="ECO:0000256" key="6">
    <source>
        <dbReference type="PIRNR" id="PIRNR005651"/>
    </source>
</evidence>
<dbReference type="InterPro" id="IPR010200">
    <property type="entry name" value="HflC"/>
</dbReference>
<dbReference type="PANTHER" id="PTHR42911">
    <property type="entry name" value="MODULATOR OF FTSH PROTEASE HFLC"/>
    <property type="match status" value="1"/>
</dbReference>
<comment type="caution">
    <text evidence="9">The sequence shown here is derived from an EMBL/GenBank/DDBJ whole genome shotgun (WGS) entry which is preliminary data.</text>
</comment>
<evidence type="ECO:0000313" key="10">
    <source>
        <dbReference type="Proteomes" id="UP000285232"/>
    </source>
</evidence>
<dbReference type="PIRSF" id="PIRSF005651">
    <property type="entry name" value="HflC"/>
    <property type="match status" value="1"/>
</dbReference>
<dbReference type="Pfam" id="PF01145">
    <property type="entry name" value="Band_7"/>
    <property type="match status" value="1"/>
</dbReference>
<feature type="domain" description="Band 7" evidence="8">
    <location>
        <begin position="34"/>
        <end position="199"/>
    </location>
</feature>